<organism evidence="2 4">
    <name type="scientific">Aminobacter aminovorans</name>
    <name type="common">Chelatobacter heintzii</name>
    <dbReference type="NCBI Taxonomy" id="83263"/>
    <lineage>
        <taxon>Bacteria</taxon>
        <taxon>Pseudomonadati</taxon>
        <taxon>Pseudomonadota</taxon>
        <taxon>Alphaproteobacteria</taxon>
        <taxon>Hyphomicrobiales</taxon>
        <taxon>Phyllobacteriaceae</taxon>
        <taxon>Aminobacter</taxon>
    </lineage>
</organism>
<keyword evidence="5" id="KW-1185">Reference proteome</keyword>
<feature type="signal peptide" evidence="1">
    <location>
        <begin position="1"/>
        <end position="33"/>
    </location>
</feature>
<accession>A0AAC8YSM6</accession>
<protein>
    <submittedName>
        <fullName evidence="2">Uncharacterized protein</fullName>
    </submittedName>
</protein>
<dbReference type="AlphaFoldDB" id="A0AAC8YSM6"/>
<evidence type="ECO:0000313" key="5">
    <source>
        <dbReference type="Proteomes" id="UP000577697"/>
    </source>
</evidence>
<gene>
    <name evidence="2" type="ORF">AA2016_4397</name>
    <name evidence="3" type="ORF">FHS67_002456</name>
</gene>
<dbReference type="Proteomes" id="UP000075755">
    <property type="component" value="Chromosome"/>
</dbReference>
<evidence type="ECO:0000313" key="4">
    <source>
        <dbReference type="Proteomes" id="UP000075755"/>
    </source>
</evidence>
<evidence type="ECO:0000256" key="1">
    <source>
        <dbReference type="SAM" id="SignalP"/>
    </source>
</evidence>
<dbReference type="EMBL" id="CP015005">
    <property type="protein sequence ID" value="AMS43309.1"/>
    <property type="molecule type" value="Genomic_DNA"/>
</dbReference>
<evidence type="ECO:0000313" key="2">
    <source>
        <dbReference type="EMBL" id="AMS43309.1"/>
    </source>
</evidence>
<dbReference type="RefSeq" id="WP_154385177.1">
    <property type="nucleotide sequence ID" value="NZ_CP015005.1"/>
</dbReference>
<keyword evidence="1" id="KW-0732">Signal</keyword>
<reference evidence="3 5" key="2">
    <citation type="submission" date="2020-08" db="EMBL/GenBank/DDBJ databases">
        <title>Genomic Encyclopedia of Type Strains, Phase IV (KMG-IV): sequencing the most valuable type-strain genomes for metagenomic binning, comparative biology and taxonomic classification.</title>
        <authorList>
            <person name="Goeker M."/>
        </authorList>
    </citation>
    <scope>NUCLEOTIDE SEQUENCE [LARGE SCALE GENOMIC DNA]</scope>
    <source>
        <strain evidence="3 5">DSM 10368</strain>
    </source>
</reference>
<reference evidence="2 4" key="1">
    <citation type="submission" date="2016-03" db="EMBL/GenBank/DDBJ databases">
        <title>Complete genome of Aminobacter aminovorans KCTC 2477.</title>
        <authorList>
            <person name="Kim K.M."/>
        </authorList>
    </citation>
    <scope>NUCLEOTIDE SEQUENCE [LARGE SCALE GENOMIC DNA]</scope>
    <source>
        <strain evidence="2 4">KCTC 2477</strain>
    </source>
</reference>
<feature type="chain" id="PRO_5042260919" evidence="1">
    <location>
        <begin position="34"/>
        <end position="156"/>
    </location>
</feature>
<evidence type="ECO:0000313" key="3">
    <source>
        <dbReference type="EMBL" id="MBB3706136.1"/>
    </source>
</evidence>
<dbReference type="Proteomes" id="UP000577697">
    <property type="component" value="Unassembled WGS sequence"/>
</dbReference>
<proteinExistence type="predicted"/>
<sequence length="156" mass="17127">MTKKTRTNVSIARTGLRALIAAFVLALAAPAHSQDCGSPTGEMDACIFAELAAREFAASLPKRMDEFQTLDMVVANGRRSVFNIVWNQTKAEMDQMLAAKGTSWAAITDDIDTNLSKFLCDMSGTSDFIRMGGIMQANYRTKDWHPFHTVQVSSCP</sequence>
<dbReference type="EMBL" id="JACICB010000008">
    <property type="protein sequence ID" value="MBB3706136.1"/>
    <property type="molecule type" value="Genomic_DNA"/>
</dbReference>
<name>A0AAC8YSM6_AMIAI</name>
<dbReference type="KEGG" id="aak:AA2016_4397"/>